<keyword evidence="3" id="KW-1185">Reference proteome</keyword>
<dbReference type="Pfam" id="PF19955">
    <property type="entry name" value="EAD1"/>
    <property type="match status" value="1"/>
</dbReference>
<dbReference type="OrthoDB" id="676137at2"/>
<name>A0A6N8JK78_9BACT</name>
<evidence type="ECO:0000313" key="2">
    <source>
        <dbReference type="EMBL" id="MVT44658.1"/>
    </source>
</evidence>
<organism evidence="2 3">
    <name type="scientific">Chitinophaga oryziterrae</name>
    <dbReference type="NCBI Taxonomy" id="1031224"/>
    <lineage>
        <taxon>Bacteria</taxon>
        <taxon>Pseudomonadati</taxon>
        <taxon>Bacteroidota</taxon>
        <taxon>Chitinophagia</taxon>
        <taxon>Chitinophagales</taxon>
        <taxon>Chitinophagaceae</taxon>
        <taxon>Chitinophaga</taxon>
    </lineage>
</organism>
<comment type="caution">
    <text evidence="2">The sequence shown here is derived from an EMBL/GenBank/DDBJ whole genome shotgun (WGS) entry which is preliminary data.</text>
</comment>
<dbReference type="EMBL" id="WRXO01000012">
    <property type="protein sequence ID" value="MVT44658.1"/>
    <property type="molecule type" value="Genomic_DNA"/>
</dbReference>
<proteinExistence type="predicted"/>
<accession>A0A6N8JK78</accession>
<dbReference type="RefSeq" id="WP_157303445.1">
    <property type="nucleotide sequence ID" value="NZ_BAAAZB010000018.1"/>
</dbReference>
<evidence type="ECO:0000313" key="3">
    <source>
        <dbReference type="Proteomes" id="UP000468388"/>
    </source>
</evidence>
<dbReference type="AlphaFoldDB" id="A0A6N8JK78"/>
<dbReference type="Pfam" id="PF13289">
    <property type="entry name" value="SIR2_2"/>
    <property type="match status" value="1"/>
</dbReference>
<protein>
    <recommendedName>
        <fullName evidence="1">Effector-associated domain-containing protein</fullName>
    </recommendedName>
</protein>
<dbReference type="Proteomes" id="UP000468388">
    <property type="component" value="Unassembled WGS sequence"/>
</dbReference>
<dbReference type="InterPro" id="IPR045430">
    <property type="entry name" value="EAD1"/>
</dbReference>
<sequence length="374" mass="43529">MAKLSPKSNHQLVRALAEQFDDADKAKAYCAYADINTGNIDFSGSAIDMWRRVIKEVEIQERTINLLEKIIEDYNGIELYQQCIIELRDKQHERLNKIIRAINVGQCILFLGPGVLIGSKNGELHPFNRLLANGLADIMDKYNLYYDVNLRGDLSYMAQRFTDMPRHVDGDVGRYAKKLFQELIDNLAIETKLFELLAPLPFKAIINANADDLLYQQIYKISSGDVAFSYYDSTNIVDDKSPSINYKQPIVYNIFGAYQNDLSILYTEGQFLDFIIRILQSNPAIDKRITNEFERSQYYLFLGFDFNQWYFKVLFEVLKLRKENERTVSLNASSGEFSVYNREFFEQEFKFYFINEELPAFTADLIRKFKAQNV</sequence>
<feature type="domain" description="Effector-associated" evidence="1">
    <location>
        <begin position="3"/>
        <end position="76"/>
    </location>
</feature>
<reference evidence="2 3" key="1">
    <citation type="submission" date="2019-12" db="EMBL/GenBank/DDBJ databases">
        <title>The draft genomic sequence of strain Chitinophaga oryziterrae JCM 16595.</title>
        <authorList>
            <person name="Zhang X."/>
        </authorList>
    </citation>
    <scope>NUCLEOTIDE SEQUENCE [LARGE SCALE GENOMIC DNA]</scope>
    <source>
        <strain evidence="2 3">JCM 16595</strain>
    </source>
</reference>
<evidence type="ECO:0000259" key="1">
    <source>
        <dbReference type="Pfam" id="PF19955"/>
    </source>
</evidence>
<gene>
    <name evidence="2" type="ORF">GO495_28960</name>
</gene>